<dbReference type="RefSeq" id="XP_016231198.1">
    <property type="nucleotide sequence ID" value="XM_016384596.1"/>
</dbReference>
<evidence type="ECO:0000313" key="1">
    <source>
        <dbReference type="EMBL" id="KIW10982.1"/>
    </source>
</evidence>
<protein>
    <submittedName>
        <fullName evidence="1">Uncharacterized protein</fullName>
    </submittedName>
</protein>
<dbReference type="HOGENOM" id="CLU_1677905_0_0_1"/>
<evidence type="ECO:0000313" key="2">
    <source>
        <dbReference type="Proteomes" id="UP000053328"/>
    </source>
</evidence>
<dbReference type="GeneID" id="27337364"/>
<keyword evidence="2" id="KW-1185">Reference proteome</keyword>
<reference evidence="1 2" key="1">
    <citation type="submission" date="2015-01" db="EMBL/GenBank/DDBJ databases">
        <title>The Genome Sequence of Exophiala spinifera CBS89968.</title>
        <authorList>
            <consortium name="The Broad Institute Genomics Platform"/>
            <person name="Cuomo C."/>
            <person name="de Hoog S."/>
            <person name="Gorbushina A."/>
            <person name="Stielow B."/>
            <person name="Teixiera M."/>
            <person name="Abouelleil A."/>
            <person name="Chapman S.B."/>
            <person name="Priest M."/>
            <person name="Young S.K."/>
            <person name="Wortman J."/>
            <person name="Nusbaum C."/>
            <person name="Birren B."/>
        </authorList>
    </citation>
    <scope>NUCLEOTIDE SEQUENCE [LARGE SCALE GENOMIC DNA]</scope>
    <source>
        <strain evidence="1 2">CBS 89968</strain>
    </source>
</reference>
<dbReference type="Proteomes" id="UP000053328">
    <property type="component" value="Unassembled WGS sequence"/>
</dbReference>
<dbReference type="EMBL" id="KN847499">
    <property type="protein sequence ID" value="KIW10982.1"/>
    <property type="molecule type" value="Genomic_DNA"/>
</dbReference>
<proteinExistence type="predicted"/>
<gene>
    <name evidence="1" type="ORF">PV08_10281</name>
</gene>
<name>A0A0D1ZDE0_9EURO</name>
<dbReference type="AlphaFoldDB" id="A0A0D1ZDE0"/>
<organism evidence="1 2">
    <name type="scientific">Exophiala spinifera</name>
    <dbReference type="NCBI Taxonomy" id="91928"/>
    <lineage>
        <taxon>Eukaryota</taxon>
        <taxon>Fungi</taxon>
        <taxon>Dikarya</taxon>
        <taxon>Ascomycota</taxon>
        <taxon>Pezizomycotina</taxon>
        <taxon>Eurotiomycetes</taxon>
        <taxon>Chaetothyriomycetidae</taxon>
        <taxon>Chaetothyriales</taxon>
        <taxon>Herpotrichiellaceae</taxon>
        <taxon>Exophiala</taxon>
    </lineage>
</organism>
<sequence>MPSRDIAKDAAIHNYFHSTKSSHFLNGHQADQAAPRRVQGPPVPAPQEKMVNEHLNSDISCIMQSSHDKELRDQFWTAFNNSQLTLRPNHLKSIPVDKADPQHQHGGTYVISLGDPTDDLPYDNFRQERVMTRERSLVSIKEEQVEIDMRTLRPAIA</sequence>
<accession>A0A0D1ZDE0</accession>
<dbReference type="VEuPathDB" id="FungiDB:PV08_10281"/>